<organism evidence="1 2">
    <name type="scientific">Moelleriella libera RCEF 2490</name>
    <dbReference type="NCBI Taxonomy" id="1081109"/>
    <lineage>
        <taxon>Eukaryota</taxon>
        <taxon>Fungi</taxon>
        <taxon>Dikarya</taxon>
        <taxon>Ascomycota</taxon>
        <taxon>Pezizomycotina</taxon>
        <taxon>Sordariomycetes</taxon>
        <taxon>Hypocreomycetidae</taxon>
        <taxon>Hypocreales</taxon>
        <taxon>Clavicipitaceae</taxon>
        <taxon>Moelleriella</taxon>
    </lineage>
</organism>
<accession>A0A167ZQF7</accession>
<reference evidence="1 2" key="1">
    <citation type="journal article" date="2016" name="Genome Biol. Evol.">
        <title>Divergent and convergent evolution of fungal pathogenicity.</title>
        <authorList>
            <person name="Shang Y."/>
            <person name="Xiao G."/>
            <person name="Zheng P."/>
            <person name="Cen K."/>
            <person name="Zhan S."/>
            <person name="Wang C."/>
        </authorList>
    </citation>
    <scope>NUCLEOTIDE SEQUENCE [LARGE SCALE GENOMIC DNA]</scope>
    <source>
        <strain evidence="1 2">RCEF 2490</strain>
    </source>
</reference>
<dbReference type="Proteomes" id="UP000078544">
    <property type="component" value="Unassembled WGS sequence"/>
</dbReference>
<proteinExistence type="predicted"/>
<evidence type="ECO:0000313" key="1">
    <source>
        <dbReference type="EMBL" id="KZZ92969.1"/>
    </source>
</evidence>
<dbReference type="EMBL" id="AZGY01000014">
    <property type="protein sequence ID" value="KZZ92969.1"/>
    <property type="molecule type" value="Genomic_DNA"/>
</dbReference>
<gene>
    <name evidence="1" type="ORF">AAL_06001</name>
</gene>
<evidence type="ECO:0000313" key="2">
    <source>
        <dbReference type="Proteomes" id="UP000078544"/>
    </source>
</evidence>
<sequence length="142" mass="16465">MAAGVQPDPLPLNTWPPAHRTRVHLYLCQDRNRHWSLIFSPESRDYWKVMEYRLDNDTGRFMSVFTTTAGPPLGTLRFLCETYVDWLMRVPMESVAGWWAPTSSQVFVRAILFTLRRHGAITPGDYDRVVLLLNDIPDLQDT</sequence>
<comment type="caution">
    <text evidence="1">The sequence shown here is derived from an EMBL/GenBank/DDBJ whole genome shotgun (WGS) entry which is preliminary data.</text>
</comment>
<keyword evidence="2" id="KW-1185">Reference proteome</keyword>
<protein>
    <submittedName>
        <fullName evidence="1">Uncharacterized protein</fullName>
    </submittedName>
</protein>
<name>A0A167ZQF7_9HYPO</name>
<dbReference type="AlphaFoldDB" id="A0A167ZQF7"/>